<dbReference type="AlphaFoldDB" id="A0A4Y7KV04"/>
<dbReference type="GO" id="GO:0005576">
    <property type="term" value="C:extracellular region"/>
    <property type="evidence" value="ECO:0007669"/>
    <property type="project" value="UniProtKB-SubCell"/>
</dbReference>
<feature type="domain" description="DUF642" evidence="7">
    <location>
        <begin position="35"/>
        <end position="172"/>
    </location>
</feature>
<feature type="signal peptide" evidence="6">
    <location>
        <begin position="1"/>
        <end position="31"/>
    </location>
</feature>
<keyword evidence="3" id="KW-0964">Secreted</keyword>
<name>A0A4Y7KV04_PAPSO</name>
<evidence type="ECO:0000313" key="9">
    <source>
        <dbReference type="Proteomes" id="UP000316621"/>
    </source>
</evidence>
<dbReference type="Gene3D" id="2.60.120.260">
    <property type="entry name" value="Galactose-binding domain-like"/>
    <property type="match status" value="1"/>
</dbReference>
<reference evidence="8 9" key="1">
    <citation type="journal article" date="2018" name="Science">
        <title>The opium poppy genome and morphinan production.</title>
        <authorList>
            <person name="Guo L."/>
            <person name="Winzer T."/>
            <person name="Yang X."/>
            <person name="Li Y."/>
            <person name="Ning Z."/>
            <person name="He Z."/>
            <person name="Teodor R."/>
            <person name="Lu Y."/>
            <person name="Bowser T.A."/>
            <person name="Graham I.A."/>
            <person name="Ye K."/>
        </authorList>
    </citation>
    <scope>NUCLEOTIDE SEQUENCE [LARGE SCALE GENOMIC DNA]</scope>
    <source>
        <strain evidence="9">cv. HN1</strain>
        <tissue evidence="8">Leaves</tissue>
    </source>
</reference>
<dbReference type="Gramene" id="RZC75759">
    <property type="protein sequence ID" value="RZC75759"/>
    <property type="gene ID" value="C5167_000524"/>
</dbReference>
<evidence type="ECO:0000256" key="2">
    <source>
        <dbReference type="ARBA" id="ARBA00004613"/>
    </source>
</evidence>
<keyword evidence="9" id="KW-1185">Reference proteome</keyword>
<dbReference type="OMA" id="ENGAINQ"/>
<dbReference type="Proteomes" id="UP000316621">
    <property type="component" value="Chromosome 9"/>
</dbReference>
<protein>
    <recommendedName>
        <fullName evidence="7">DUF642 domain-containing protein</fullName>
    </recommendedName>
</protein>
<dbReference type="PANTHER" id="PTHR31265:SF28">
    <property type="entry name" value="EMB|CAB87702.1"/>
    <property type="match status" value="1"/>
</dbReference>
<evidence type="ECO:0000313" key="8">
    <source>
        <dbReference type="EMBL" id="RZC75759.1"/>
    </source>
</evidence>
<organism evidence="8 9">
    <name type="scientific">Papaver somniferum</name>
    <name type="common">Opium poppy</name>
    <dbReference type="NCBI Taxonomy" id="3469"/>
    <lineage>
        <taxon>Eukaryota</taxon>
        <taxon>Viridiplantae</taxon>
        <taxon>Streptophyta</taxon>
        <taxon>Embryophyta</taxon>
        <taxon>Tracheophyta</taxon>
        <taxon>Spermatophyta</taxon>
        <taxon>Magnoliopsida</taxon>
        <taxon>Ranunculales</taxon>
        <taxon>Papaveraceae</taxon>
        <taxon>Papaveroideae</taxon>
        <taxon>Papaver</taxon>
    </lineage>
</organism>
<evidence type="ECO:0000256" key="6">
    <source>
        <dbReference type="SAM" id="SignalP"/>
    </source>
</evidence>
<dbReference type="InterPro" id="IPR052437">
    <property type="entry name" value="Pectin_Meth_Modulator"/>
</dbReference>
<evidence type="ECO:0000256" key="3">
    <source>
        <dbReference type="ARBA" id="ARBA00022525"/>
    </source>
</evidence>
<evidence type="ECO:0000256" key="1">
    <source>
        <dbReference type="ARBA" id="ARBA00004196"/>
    </source>
</evidence>
<dbReference type="InterPro" id="IPR006946">
    <property type="entry name" value="DGR2-like_dom"/>
</dbReference>
<accession>A0A4Y7KV04</accession>
<dbReference type="OrthoDB" id="1905813at2759"/>
<sequence>MTSISQARAMGIWQAIAAGLLLLLQLLIASASPDLQNPDLEIPPTNSTYPFPALDSTIKYLPQWFSQGDVSYVFTSSHGNYRYLGKNGKITQEFKANVESSHYLLTFSLQPARTNCDNTTSVTISVPVRSVVVSFSNKFAGGNQSSHWQTHGVYLGIHGNGELVTLSLECSNTTTAFTDCGVRLEDSFILKNIPNPINSSVRYGGLVNNLQNNMLPNGGFEYGPAFPNNSVGGVLIDAESDATQSPLNQWEILGTVKYITTNHNYTAPEGKASIELIAGKSSGIQTSVKLKKGSEYALSVFIGEHNDACVGDFQVGVQAGSSVQNFTIQIKGAGTGLDSGWKIKSDSNRVTRISILSLATTKSKDGVLCGPVIDKVVLLASYGLKLQISILFVGIGFLATLVQITG</sequence>
<proteinExistence type="predicted"/>
<evidence type="ECO:0000256" key="5">
    <source>
        <dbReference type="ARBA" id="ARBA00023180"/>
    </source>
</evidence>
<dbReference type="PANTHER" id="PTHR31265">
    <property type="entry name" value="OS02G0527500 PROTEIN-RELATED"/>
    <property type="match status" value="1"/>
</dbReference>
<dbReference type="Pfam" id="PF04862">
    <property type="entry name" value="DUF642"/>
    <property type="match status" value="2"/>
</dbReference>
<feature type="chain" id="PRO_5021287062" description="DUF642 domain-containing protein" evidence="6">
    <location>
        <begin position="32"/>
        <end position="406"/>
    </location>
</feature>
<keyword evidence="4 6" id="KW-0732">Signal</keyword>
<gene>
    <name evidence="8" type="ORF">C5167_000524</name>
</gene>
<dbReference type="EMBL" id="CM010723">
    <property type="protein sequence ID" value="RZC75759.1"/>
    <property type="molecule type" value="Genomic_DNA"/>
</dbReference>
<comment type="subcellular location">
    <subcellularLocation>
        <location evidence="1">Cell envelope</location>
    </subcellularLocation>
    <subcellularLocation>
        <location evidence="2">Secreted</location>
    </subcellularLocation>
</comment>
<keyword evidence="5" id="KW-0325">Glycoprotein</keyword>
<evidence type="ECO:0000256" key="4">
    <source>
        <dbReference type="ARBA" id="ARBA00022729"/>
    </source>
</evidence>
<feature type="domain" description="DUF642" evidence="7">
    <location>
        <begin position="214"/>
        <end position="377"/>
    </location>
</feature>
<evidence type="ECO:0000259" key="7">
    <source>
        <dbReference type="Pfam" id="PF04862"/>
    </source>
</evidence>